<dbReference type="AlphaFoldDB" id="A0A5P1E264"/>
<sequence length="149" mass="16792">MADSSDVLGFLKRHFEDVKDHWKNNFAFLDYYKKTLGRKEPLPKWTDADVEEFIASDPIYGPQLKAIRESRKFAVAGALVGAAHLGGISWKYSKSPHGVVLATGFGALCGAVLGCEVAEHWNQLYKMDKQGANLRFLYWREDKTRGTPQ</sequence>
<dbReference type="InterPro" id="IPR034574">
    <property type="entry name" value="SDH6"/>
</dbReference>
<reference evidence="3" key="1">
    <citation type="journal article" date="2017" name="Nat. Commun.">
        <title>The asparagus genome sheds light on the origin and evolution of a young Y chromosome.</title>
        <authorList>
            <person name="Harkess A."/>
            <person name="Zhou J."/>
            <person name="Xu C."/>
            <person name="Bowers J.E."/>
            <person name="Van der Hulst R."/>
            <person name="Ayyampalayam S."/>
            <person name="Mercati F."/>
            <person name="Riccardi P."/>
            <person name="McKain M.R."/>
            <person name="Kakrana A."/>
            <person name="Tang H."/>
            <person name="Ray J."/>
            <person name="Groenendijk J."/>
            <person name="Arikit S."/>
            <person name="Mathioni S.M."/>
            <person name="Nakano M."/>
            <person name="Shan H."/>
            <person name="Telgmann-Rauber A."/>
            <person name="Kanno A."/>
            <person name="Yue Z."/>
            <person name="Chen H."/>
            <person name="Li W."/>
            <person name="Chen Y."/>
            <person name="Xu X."/>
            <person name="Zhang Y."/>
            <person name="Luo S."/>
            <person name="Chen H."/>
            <person name="Gao J."/>
            <person name="Mao Z."/>
            <person name="Pires J.C."/>
            <person name="Luo M."/>
            <person name="Kudrna D."/>
            <person name="Wing R.A."/>
            <person name="Meyers B.C."/>
            <person name="Yi K."/>
            <person name="Kong H."/>
            <person name="Lavrijsen P."/>
            <person name="Sunseri F."/>
            <person name="Falavigna A."/>
            <person name="Ye Y."/>
            <person name="Leebens-Mack J.H."/>
            <person name="Chen G."/>
        </authorList>
    </citation>
    <scope>NUCLEOTIDE SEQUENCE [LARGE SCALE GENOMIC DNA]</scope>
    <source>
        <strain evidence="3">cv. DH0086</strain>
    </source>
</reference>
<dbReference type="Pfam" id="PF05433">
    <property type="entry name" value="Rick_17kDa_Anti"/>
    <property type="match status" value="1"/>
</dbReference>
<accession>A0A5P1E264</accession>
<organism evidence="2 3">
    <name type="scientific">Asparagus officinalis</name>
    <name type="common">Garden asparagus</name>
    <dbReference type="NCBI Taxonomy" id="4686"/>
    <lineage>
        <taxon>Eukaryota</taxon>
        <taxon>Viridiplantae</taxon>
        <taxon>Streptophyta</taxon>
        <taxon>Embryophyta</taxon>
        <taxon>Tracheophyta</taxon>
        <taxon>Spermatophyta</taxon>
        <taxon>Magnoliopsida</taxon>
        <taxon>Liliopsida</taxon>
        <taxon>Asparagales</taxon>
        <taxon>Asparagaceae</taxon>
        <taxon>Asparagoideae</taxon>
        <taxon>Asparagus</taxon>
    </lineage>
</organism>
<dbReference type="PANTHER" id="PTHR36708:SF1">
    <property type="entry name" value="SUCCINATE DEHYDROGENASE SUBUNIT 6, MITOCHONDRIAL"/>
    <property type="match status" value="1"/>
</dbReference>
<dbReference type="GO" id="GO:0019867">
    <property type="term" value="C:outer membrane"/>
    <property type="evidence" value="ECO:0007669"/>
    <property type="project" value="InterPro"/>
</dbReference>
<dbReference type="Proteomes" id="UP000243459">
    <property type="component" value="Chromosome 10"/>
</dbReference>
<evidence type="ECO:0000259" key="1">
    <source>
        <dbReference type="Pfam" id="PF05433"/>
    </source>
</evidence>
<dbReference type="GO" id="GO:0045273">
    <property type="term" value="C:respiratory chain complex II (succinate dehydrogenase)"/>
    <property type="evidence" value="ECO:0007669"/>
    <property type="project" value="InterPro"/>
</dbReference>
<dbReference type="PANTHER" id="PTHR36708">
    <property type="entry name" value="SUCCINATE DEHYDROGENASE SUBUNIT 6, MITOCHONDRIAL"/>
    <property type="match status" value="1"/>
</dbReference>
<dbReference type="EMBL" id="CM007390">
    <property type="protein sequence ID" value="ONK56711.1"/>
    <property type="molecule type" value="Genomic_DNA"/>
</dbReference>
<evidence type="ECO:0000313" key="2">
    <source>
        <dbReference type="EMBL" id="ONK56711.1"/>
    </source>
</evidence>
<keyword evidence="3" id="KW-1185">Reference proteome</keyword>
<proteinExistence type="predicted"/>
<dbReference type="InterPro" id="IPR008816">
    <property type="entry name" value="Gly_zipper_2TM_dom"/>
</dbReference>
<name>A0A5P1E264_ASPOF</name>
<dbReference type="OrthoDB" id="2012862at2759"/>
<protein>
    <recommendedName>
        <fullName evidence="1">Glycine zipper 2TM domain-containing protein</fullName>
    </recommendedName>
</protein>
<dbReference type="OMA" id="FMEWWEK"/>
<evidence type="ECO:0000313" key="3">
    <source>
        <dbReference type="Proteomes" id="UP000243459"/>
    </source>
</evidence>
<gene>
    <name evidence="2" type="ORF">A4U43_C10F11940</name>
</gene>
<dbReference type="Gramene" id="ONK56711">
    <property type="protein sequence ID" value="ONK56711"/>
    <property type="gene ID" value="A4U43_C10F11940"/>
</dbReference>
<feature type="domain" description="Glycine zipper 2TM" evidence="1">
    <location>
        <begin position="76"/>
        <end position="117"/>
    </location>
</feature>